<feature type="transmembrane region" description="Helical" evidence="1">
    <location>
        <begin position="74"/>
        <end position="98"/>
    </location>
</feature>
<accession>A0A4R3TFL8</accession>
<dbReference type="Proteomes" id="UP000295773">
    <property type="component" value="Unassembled WGS sequence"/>
</dbReference>
<dbReference type="PANTHER" id="PTHR30336">
    <property type="entry name" value="INNER MEMBRANE PROTEIN, PROBABLE PERMEASE"/>
    <property type="match status" value="1"/>
</dbReference>
<reference evidence="3 4" key="1">
    <citation type="submission" date="2019-03" db="EMBL/GenBank/DDBJ databases">
        <title>Genomic Encyclopedia of Type Strains, Phase IV (KMG-IV): sequencing the most valuable type-strain genomes for metagenomic binning, comparative biology and taxonomic classification.</title>
        <authorList>
            <person name="Goeker M."/>
        </authorList>
    </citation>
    <scope>NUCLEOTIDE SEQUENCE [LARGE SCALE GENOMIC DNA]</scope>
    <source>
        <strain evidence="3 4">DSM 29481</strain>
    </source>
</reference>
<sequence length="261" mass="29626">MKPNNHFVLSLVCMALGGLCIGYYSYLCIVYGINEIVFSWVFLLGGMLLLIIGMMTYKRKKHIFSYLPIPLRRIVYLCTTIIIILFLGLQSCILYQGMHTDKQQGDAAIILGAQLHGSSISRLLRYRLERGIQFAEEYPNTYLIVSGGKGQAETCSEASAMKQYLIQHGVAESRILMEDASMNTQENLAFSKVLMEKYHIKSASIITNDFHMFRAGFIATSLGLSYHNYPARSDLDLAPNFYFREFFGSVKDITLSIIKRY</sequence>
<evidence type="ECO:0000313" key="3">
    <source>
        <dbReference type="EMBL" id="TCU60370.1"/>
    </source>
</evidence>
<dbReference type="AlphaFoldDB" id="A0A4R3TFL8"/>
<dbReference type="RefSeq" id="WP_132224477.1">
    <property type="nucleotide sequence ID" value="NZ_JANKBG010000007.1"/>
</dbReference>
<organism evidence="3 4">
    <name type="scientific">Longicatena caecimuris</name>
    <dbReference type="NCBI Taxonomy" id="1796635"/>
    <lineage>
        <taxon>Bacteria</taxon>
        <taxon>Bacillati</taxon>
        <taxon>Bacillota</taxon>
        <taxon>Erysipelotrichia</taxon>
        <taxon>Erysipelotrichales</taxon>
        <taxon>Erysipelotrichaceae</taxon>
        <taxon>Longicatena</taxon>
    </lineage>
</organism>
<dbReference type="InterPro" id="IPR014729">
    <property type="entry name" value="Rossmann-like_a/b/a_fold"/>
</dbReference>
<keyword evidence="1" id="KW-0472">Membrane</keyword>
<evidence type="ECO:0000256" key="1">
    <source>
        <dbReference type="SAM" id="Phobius"/>
    </source>
</evidence>
<dbReference type="EMBL" id="SMBP01000007">
    <property type="protein sequence ID" value="TCU60370.1"/>
    <property type="molecule type" value="Genomic_DNA"/>
</dbReference>
<evidence type="ECO:0000259" key="2">
    <source>
        <dbReference type="Pfam" id="PF02698"/>
    </source>
</evidence>
<feature type="domain" description="DUF218" evidence="2">
    <location>
        <begin position="106"/>
        <end position="246"/>
    </location>
</feature>
<protein>
    <submittedName>
        <fullName evidence="3">Uncharacterized SAM-binding protein YcdF (DUF218 family)</fullName>
    </submittedName>
</protein>
<dbReference type="GO" id="GO:0043164">
    <property type="term" value="P:Gram-negative-bacterium-type cell wall biogenesis"/>
    <property type="evidence" value="ECO:0007669"/>
    <property type="project" value="TreeGrafter"/>
</dbReference>
<feature type="transmembrane region" description="Helical" evidence="1">
    <location>
        <begin position="32"/>
        <end position="53"/>
    </location>
</feature>
<dbReference type="Gene3D" id="3.40.50.620">
    <property type="entry name" value="HUPs"/>
    <property type="match status" value="1"/>
</dbReference>
<dbReference type="InterPro" id="IPR003848">
    <property type="entry name" value="DUF218"/>
</dbReference>
<dbReference type="GO" id="GO:0000270">
    <property type="term" value="P:peptidoglycan metabolic process"/>
    <property type="evidence" value="ECO:0007669"/>
    <property type="project" value="TreeGrafter"/>
</dbReference>
<dbReference type="InterPro" id="IPR051599">
    <property type="entry name" value="Cell_Envelope_Assoc"/>
</dbReference>
<dbReference type="Pfam" id="PF02698">
    <property type="entry name" value="DUF218"/>
    <property type="match status" value="1"/>
</dbReference>
<name>A0A4R3TFL8_9FIRM</name>
<dbReference type="PANTHER" id="PTHR30336:SF4">
    <property type="entry name" value="ENVELOPE BIOGENESIS FACTOR ELYC"/>
    <property type="match status" value="1"/>
</dbReference>
<keyword evidence="1" id="KW-0812">Transmembrane</keyword>
<keyword evidence="1" id="KW-1133">Transmembrane helix</keyword>
<proteinExistence type="predicted"/>
<feature type="transmembrane region" description="Helical" evidence="1">
    <location>
        <begin position="7"/>
        <end position="26"/>
    </location>
</feature>
<comment type="caution">
    <text evidence="3">The sequence shown here is derived from an EMBL/GenBank/DDBJ whole genome shotgun (WGS) entry which is preliminary data.</text>
</comment>
<gene>
    <name evidence="3" type="ORF">EDD61_10759</name>
</gene>
<dbReference type="GO" id="GO:0005886">
    <property type="term" value="C:plasma membrane"/>
    <property type="evidence" value="ECO:0007669"/>
    <property type="project" value="TreeGrafter"/>
</dbReference>
<evidence type="ECO:0000313" key="4">
    <source>
        <dbReference type="Proteomes" id="UP000295773"/>
    </source>
</evidence>
<keyword evidence="4" id="KW-1185">Reference proteome</keyword>
<dbReference type="CDD" id="cd06259">
    <property type="entry name" value="YdcF-like"/>
    <property type="match status" value="1"/>
</dbReference>